<dbReference type="GO" id="GO:0005506">
    <property type="term" value="F:iron ion binding"/>
    <property type="evidence" value="ECO:0007669"/>
    <property type="project" value="InterPro"/>
</dbReference>
<reference evidence="9" key="1">
    <citation type="submission" date="2020-01" db="EMBL/GenBank/DDBJ databases">
        <title>Genome Sequencing of Three Apophysomyces-Like Fungal Strains Confirms a Novel Fungal Genus in the Mucoromycota with divergent Burkholderia-like Endosymbiotic Bacteria.</title>
        <authorList>
            <person name="Stajich J.E."/>
            <person name="Macias A.M."/>
            <person name="Carter-House D."/>
            <person name="Lovett B."/>
            <person name="Kasson L.R."/>
            <person name="Berry K."/>
            <person name="Grigoriev I."/>
            <person name="Chang Y."/>
            <person name="Spatafora J."/>
            <person name="Kasson M.T."/>
        </authorList>
    </citation>
    <scope>NUCLEOTIDE SEQUENCE</scope>
    <source>
        <strain evidence="9">NRRL A-21654</strain>
    </source>
</reference>
<name>A0A8H7BY14_9FUNG</name>
<proteinExistence type="inferred from homology"/>
<evidence type="ECO:0000256" key="8">
    <source>
        <dbReference type="RuleBase" id="RU000461"/>
    </source>
</evidence>
<dbReference type="GO" id="GO:0004497">
    <property type="term" value="F:monooxygenase activity"/>
    <property type="evidence" value="ECO:0007669"/>
    <property type="project" value="UniProtKB-KW"/>
</dbReference>
<keyword evidence="5 7" id="KW-0408">Iron</keyword>
<protein>
    <recommendedName>
        <fullName evidence="6">sterol 22-desaturase</fullName>
        <ecNumber evidence="6">1.14.19.41</ecNumber>
    </recommendedName>
</protein>
<sequence length="517" mass="59296">MNLAESAQMVLDWLHLSKPSKVPAWGCVATAILGLLVYEQLDYRRKKGPLPGPSFKIPIIGSMMDSMCPTFEKYHDKWESGELSCVSVFNRFIVIASTCELSRKILNAPHEYVEPAVVDSMKYILCDDNWVFLQGKAHRVYRKGLNHLFQRKALGTYLPIQQKVYQKHFAQWLALNGNIEEYQWQFRYLNLDSSLRVFIGNFMSDAVVHQIYEEYNNITAALELVNFPIPLPGTNVYKAIQSRKFIVKWFLASVKDGRERMANGGEITCLMDAWLVSMKEAQEEAERLKKPAPRNFTDREIALTIITFLFASQDATSSALTWAFQLLADHPDVLEKVRQEQATLDTKDVTLERMDKSVYLRQVVKEILRLRPPVLMGTWTTKCEVFHIEQSKIGQLLIIIPYPKTRLSYVAMIIPTTYPSLHDPNAYPDQDKFDPDRWGPDGIAEKHPQNFLCFGLGPHHCIGKEYAIMHLMSTIAQACLQLDWIHHRTDKSDHISLFATTYPTDGCLLSFSPRKTA</sequence>
<dbReference type="PRINTS" id="PR00465">
    <property type="entry name" value="EP450IV"/>
</dbReference>
<dbReference type="GO" id="GO:0000249">
    <property type="term" value="F:C-22 sterol desaturase (NADPH) activity"/>
    <property type="evidence" value="ECO:0007669"/>
    <property type="project" value="UniProtKB-EC"/>
</dbReference>
<keyword evidence="3 7" id="KW-0479">Metal-binding</keyword>
<dbReference type="PANTHER" id="PTHR24286">
    <property type="entry name" value="CYTOCHROME P450 26"/>
    <property type="match status" value="1"/>
</dbReference>
<evidence type="ECO:0000256" key="4">
    <source>
        <dbReference type="ARBA" id="ARBA00023002"/>
    </source>
</evidence>
<evidence type="ECO:0000256" key="7">
    <source>
        <dbReference type="PIRSR" id="PIRSR602403-1"/>
    </source>
</evidence>
<evidence type="ECO:0000256" key="3">
    <source>
        <dbReference type="ARBA" id="ARBA00022723"/>
    </source>
</evidence>
<dbReference type="Proteomes" id="UP000605846">
    <property type="component" value="Unassembled WGS sequence"/>
</dbReference>
<keyword evidence="4 8" id="KW-0560">Oxidoreductase</keyword>
<dbReference type="GO" id="GO:0016125">
    <property type="term" value="P:sterol metabolic process"/>
    <property type="evidence" value="ECO:0007669"/>
    <property type="project" value="TreeGrafter"/>
</dbReference>
<dbReference type="Pfam" id="PF00067">
    <property type="entry name" value="p450"/>
    <property type="match status" value="1"/>
</dbReference>
<dbReference type="InterPro" id="IPR001128">
    <property type="entry name" value="Cyt_P450"/>
</dbReference>
<dbReference type="PROSITE" id="PS00086">
    <property type="entry name" value="CYTOCHROME_P450"/>
    <property type="match status" value="1"/>
</dbReference>
<evidence type="ECO:0000256" key="2">
    <source>
        <dbReference type="ARBA" id="ARBA00010617"/>
    </source>
</evidence>
<dbReference type="EC" id="1.14.19.41" evidence="6"/>
<dbReference type="Gene3D" id="1.10.630.10">
    <property type="entry name" value="Cytochrome P450"/>
    <property type="match status" value="1"/>
</dbReference>
<evidence type="ECO:0000256" key="1">
    <source>
        <dbReference type="ARBA" id="ARBA00001971"/>
    </source>
</evidence>
<feature type="binding site" description="axial binding residue" evidence="7">
    <location>
        <position position="461"/>
    </location>
    <ligand>
        <name>heme</name>
        <dbReference type="ChEBI" id="CHEBI:30413"/>
    </ligand>
    <ligandPart>
        <name>Fe</name>
        <dbReference type="ChEBI" id="CHEBI:18248"/>
    </ligandPart>
</feature>
<dbReference type="InterPro" id="IPR017972">
    <property type="entry name" value="Cyt_P450_CS"/>
</dbReference>
<evidence type="ECO:0000313" key="10">
    <source>
        <dbReference type="Proteomes" id="UP000605846"/>
    </source>
</evidence>
<organism evidence="9 10">
    <name type="scientific">Apophysomyces ossiformis</name>
    <dbReference type="NCBI Taxonomy" id="679940"/>
    <lineage>
        <taxon>Eukaryota</taxon>
        <taxon>Fungi</taxon>
        <taxon>Fungi incertae sedis</taxon>
        <taxon>Mucoromycota</taxon>
        <taxon>Mucoromycotina</taxon>
        <taxon>Mucoromycetes</taxon>
        <taxon>Mucorales</taxon>
        <taxon>Mucorineae</taxon>
        <taxon>Mucoraceae</taxon>
        <taxon>Apophysomyces</taxon>
    </lineage>
</organism>
<comment type="cofactor">
    <cofactor evidence="1 7">
        <name>heme</name>
        <dbReference type="ChEBI" id="CHEBI:30413"/>
    </cofactor>
</comment>
<dbReference type="GO" id="GO:0020037">
    <property type="term" value="F:heme binding"/>
    <property type="evidence" value="ECO:0007669"/>
    <property type="project" value="InterPro"/>
</dbReference>
<evidence type="ECO:0000256" key="5">
    <source>
        <dbReference type="ARBA" id="ARBA00023004"/>
    </source>
</evidence>
<gene>
    <name evidence="9" type="primary">ERG5_1</name>
    <name evidence="9" type="ORF">EC973_002740</name>
</gene>
<dbReference type="InterPro" id="IPR036396">
    <property type="entry name" value="Cyt_P450_sf"/>
</dbReference>
<evidence type="ECO:0000256" key="6">
    <source>
        <dbReference type="ARBA" id="ARBA00039038"/>
    </source>
</evidence>
<keyword evidence="7 8" id="KW-0349">Heme</keyword>
<comment type="caution">
    <text evidence="9">The sequence shown here is derived from an EMBL/GenBank/DDBJ whole genome shotgun (WGS) entry which is preliminary data.</text>
</comment>
<dbReference type="PRINTS" id="PR00385">
    <property type="entry name" value="P450"/>
</dbReference>
<dbReference type="PANTHER" id="PTHR24286:SF228">
    <property type="entry name" value="C-22 STEROL DESATURASE ERG5"/>
    <property type="match status" value="1"/>
</dbReference>
<dbReference type="AlphaFoldDB" id="A0A8H7BY14"/>
<dbReference type="EMBL" id="JABAYA010000018">
    <property type="protein sequence ID" value="KAF7730132.1"/>
    <property type="molecule type" value="Genomic_DNA"/>
</dbReference>
<dbReference type="InterPro" id="IPR002403">
    <property type="entry name" value="Cyt_P450_E_grp-IV"/>
</dbReference>
<accession>A0A8H7BY14</accession>
<keyword evidence="10" id="KW-1185">Reference proteome</keyword>
<dbReference type="SUPFAM" id="SSF48264">
    <property type="entry name" value="Cytochrome P450"/>
    <property type="match status" value="1"/>
</dbReference>
<dbReference type="OrthoDB" id="1372046at2759"/>
<evidence type="ECO:0000313" key="9">
    <source>
        <dbReference type="EMBL" id="KAF7730132.1"/>
    </source>
</evidence>
<keyword evidence="8" id="KW-0503">Monooxygenase</keyword>
<comment type="similarity">
    <text evidence="2 8">Belongs to the cytochrome P450 family.</text>
</comment>